<dbReference type="RefSeq" id="WP_306256059.1">
    <property type="nucleotide sequence ID" value="NZ_JAUFSA010000007.1"/>
</dbReference>
<dbReference type="Proteomes" id="UP001229081">
    <property type="component" value="Unassembled WGS sequence"/>
</dbReference>
<dbReference type="AlphaFoldDB" id="A0AAJ1SG90"/>
<sequence length="105" mass="11926">MPSIDYALAFDFIDPEFPTTPYRLEFRYPYKAGEDPMPRMRNPIGQLVAVVKSRYPSRDAVVPVSRSHVHFNDVEAAVEGDNWPHIQGGIDLAEIRRRIQAAGLD</sequence>
<reference evidence="1" key="1">
    <citation type="submission" date="2023-06" db="EMBL/GenBank/DDBJ databases">
        <title>Identification of two novel mycobacterium reveal diversities and complexities of Mycobacterium gordonae clade.</title>
        <authorList>
            <person name="Matsumoto Y."/>
            <person name="Nakamura S."/>
            <person name="Motooka D."/>
            <person name="Fukushima K."/>
        </authorList>
    </citation>
    <scope>NUCLEOTIDE SEQUENCE</scope>
    <source>
        <strain evidence="1">TY812</strain>
    </source>
</reference>
<accession>A0AAJ1SG90</accession>
<protein>
    <submittedName>
        <fullName evidence="1">Uncharacterized protein</fullName>
    </submittedName>
</protein>
<name>A0AAJ1SG90_9MYCO</name>
<comment type="caution">
    <text evidence="1">The sequence shown here is derived from an EMBL/GenBank/DDBJ whole genome shotgun (WGS) entry which is preliminary data.</text>
</comment>
<organism evidence="1 2">
    <name type="scientific">Mycobacterium paragordonae</name>
    <dbReference type="NCBI Taxonomy" id="1389713"/>
    <lineage>
        <taxon>Bacteria</taxon>
        <taxon>Bacillati</taxon>
        <taxon>Actinomycetota</taxon>
        <taxon>Actinomycetes</taxon>
        <taxon>Mycobacteriales</taxon>
        <taxon>Mycobacteriaceae</taxon>
        <taxon>Mycobacterium</taxon>
    </lineage>
</organism>
<gene>
    <name evidence="1" type="ORF">QXL92_33440</name>
</gene>
<dbReference type="EMBL" id="JAUFSA010000007">
    <property type="protein sequence ID" value="MDP7739632.1"/>
    <property type="molecule type" value="Genomic_DNA"/>
</dbReference>
<evidence type="ECO:0000313" key="1">
    <source>
        <dbReference type="EMBL" id="MDP7739632.1"/>
    </source>
</evidence>
<proteinExistence type="predicted"/>
<evidence type="ECO:0000313" key="2">
    <source>
        <dbReference type="Proteomes" id="UP001229081"/>
    </source>
</evidence>